<keyword evidence="5 10" id="KW-0540">Nuclease</keyword>
<keyword evidence="14" id="KW-1185">Reference proteome</keyword>
<evidence type="ECO:0000313" key="13">
    <source>
        <dbReference type="EMBL" id="UWX63812.1"/>
    </source>
</evidence>
<feature type="binding site" evidence="10">
    <location>
        <position position="113"/>
    </location>
    <ligand>
        <name>Mg(2+)</name>
        <dbReference type="ChEBI" id="CHEBI:18420"/>
        <label>1</label>
    </ligand>
</feature>
<dbReference type="Gene3D" id="3.30.420.10">
    <property type="entry name" value="Ribonuclease H-like superfamily/Ribonuclease H"/>
    <property type="match status" value="1"/>
</dbReference>
<comment type="catalytic activity">
    <reaction evidence="1 10">
        <text>Endonucleolytic cleavage to 5'-phosphomonoester.</text>
        <dbReference type="EC" id="3.1.26.4"/>
    </reaction>
</comment>
<dbReference type="InterPro" id="IPR036397">
    <property type="entry name" value="RNaseH_sf"/>
</dbReference>
<dbReference type="HAMAP" id="MF_00042">
    <property type="entry name" value="RNase_H"/>
    <property type="match status" value="1"/>
</dbReference>
<evidence type="ECO:0000256" key="1">
    <source>
        <dbReference type="ARBA" id="ARBA00000077"/>
    </source>
</evidence>
<dbReference type="PROSITE" id="PS50879">
    <property type="entry name" value="RNASE_H_1"/>
    <property type="match status" value="1"/>
</dbReference>
<evidence type="ECO:0000256" key="3">
    <source>
        <dbReference type="ARBA" id="ARBA00011245"/>
    </source>
</evidence>
<dbReference type="CDD" id="cd09278">
    <property type="entry name" value="RNase_HI_prokaryote_like"/>
    <property type="match status" value="1"/>
</dbReference>
<feature type="domain" description="RNase H type-1" evidence="12">
    <location>
        <begin position="44"/>
        <end position="186"/>
    </location>
</feature>
<dbReference type="PANTHER" id="PTHR10642:SF26">
    <property type="entry name" value="RIBONUCLEASE H1"/>
    <property type="match status" value="1"/>
</dbReference>
<sequence length="190" mass="20998">MTRKSATPRPSFKSAAQTAQQKATSAARDQLPIQACIQPEVPVAANAVTLYSDGACDTQAGHGGWATILKYGEHATELSGHAEGTTNNRMELTGLLEGLRALKRPCQVRVVTDSQYLRKAFTDAWILKWQRNGWKTAGGEPVKNQDLWDALIVQARTHALTFVWVRGHTGHAENERVDELAVAERKKLRR</sequence>
<comment type="subunit">
    <text evidence="3 10">Monomer.</text>
</comment>
<evidence type="ECO:0000259" key="12">
    <source>
        <dbReference type="PROSITE" id="PS50879"/>
    </source>
</evidence>
<evidence type="ECO:0000256" key="10">
    <source>
        <dbReference type="HAMAP-Rule" id="MF_00042"/>
    </source>
</evidence>
<keyword evidence="10" id="KW-0963">Cytoplasm</keyword>
<feature type="binding site" evidence="10">
    <location>
        <position position="178"/>
    </location>
    <ligand>
        <name>Mg(2+)</name>
        <dbReference type="ChEBI" id="CHEBI:18420"/>
        <label>2</label>
    </ligand>
</feature>
<comment type="similarity">
    <text evidence="2 10">Belongs to the RNase H family.</text>
</comment>
<gene>
    <name evidence="10 13" type="primary">rnhA</name>
    <name evidence="13" type="ORF">N0D28_13930</name>
</gene>
<dbReference type="GO" id="GO:0004523">
    <property type="term" value="F:RNA-DNA hybrid ribonuclease activity"/>
    <property type="evidence" value="ECO:0007669"/>
    <property type="project" value="UniProtKB-EC"/>
</dbReference>
<protein>
    <recommendedName>
        <fullName evidence="4 10">Ribonuclease H</fullName>
        <shortName evidence="10">RNase H</shortName>
        <ecNumber evidence="4 10">3.1.26.4</ecNumber>
    </recommendedName>
</protein>
<dbReference type="Proteomes" id="UP001060261">
    <property type="component" value="Chromosome"/>
</dbReference>
<name>A0ABY5YFF8_9DEIO</name>
<accession>A0ABY5YFF8</accession>
<comment type="cofactor">
    <cofactor evidence="10">
        <name>Mg(2+)</name>
        <dbReference type="ChEBI" id="CHEBI:18420"/>
    </cofactor>
    <text evidence="10">Binds 1 Mg(2+) ion per subunit. May bind a second metal ion at a regulatory site, or after substrate binding.</text>
</comment>
<evidence type="ECO:0000256" key="6">
    <source>
        <dbReference type="ARBA" id="ARBA00022723"/>
    </source>
</evidence>
<evidence type="ECO:0000313" key="14">
    <source>
        <dbReference type="Proteomes" id="UP001060261"/>
    </source>
</evidence>
<keyword evidence="6 10" id="KW-0479">Metal-binding</keyword>
<comment type="subcellular location">
    <subcellularLocation>
        <location evidence="10">Cytoplasm</location>
    </subcellularLocation>
</comment>
<evidence type="ECO:0000256" key="5">
    <source>
        <dbReference type="ARBA" id="ARBA00022722"/>
    </source>
</evidence>
<feature type="region of interest" description="Disordered" evidence="11">
    <location>
        <begin position="1"/>
        <end position="24"/>
    </location>
</feature>
<evidence type="ECO:0000256" key="7">
    <source>
        <dbReference type="ARBA" id="ARBA00022759"/>
    </source>
</evidence>
<comment type="function">
    <text evidence="10">Endonuclease that specifically degrades the RNA of RNA-DNA hybrids.</text>
</comment>
<dbReference type="InterPro" id="IPR002156">
    <property type="entry name" value="RNaseH_domain"/>
</dbReference>
<evidence type="ECO:0000256" key="2">
    <source>
        <dbReference type="ARBA" id="ARBA00005300"/>
    </source>
</evidence>
<keyword evidence="7 10" id="KW-0255">Endonuclease</keyword>
<organism evidence="13 14">
    <name type="scientific">Deinococcus rubellus</name>
    <dbReference type="NCBI Taxonomy" id="1889240"/>
    <lineage>
        <taxon>Bacteria</taxon>
        <taxon>Thermotogati</taxon>
        <taxon>Deinococcota</taxon>
        <taxon>Deinococci</taxon>
        <taxon>Deinococcales</taxon>
        <taxon>Deinococcaceae</taxon>
        <taxon>Deinococcus</taxon>
    </lineage>
</organism>
<evidence type="ECO:0000256" key="8">
    <source>
        <dbReference type="ARBA" id="ARBA00022801"/>
    </source>
</evidence>
<dbReference type="InterPro" id="IPR050092">
    <property type="entry name" value="RNase_H"/>
</dbReference>
<feature type="binding site" evidence="10">
    <location>
        <position position="91"/>
    </location>
    <ligand>
        <name>Mg(2+)</name>
        <dbReference type="ChEBI" id="CHEBI:18420"/>
        <label>1</label>
    </ligand>
</feature>
<dbReference type="InterPro" id="IPR022892">
    <property type="entry name" value="RNaseHI"/>
</dbReference>
<dbReference type="SUPFAM" id="SSF53098">
    <property type="entry name" value="Ribonuclease H-like"/>
    <property type="match status" value="1"/>
</dbReference>
<evidence type="ECO:0000256" key="4">
    <source>
        <dbReference type="ARBA" id="ARBA00012180"/>
    </source>
</evidence>
<evidence type="ECO:0000256" key="9">
    <source>
        <dbReference type="ARBA" id="ARBA00022842"/>
    </source>
</evidence>
<proteinExistence type="inferred from homology"/>
<dbReference type="InterPro" id="IPR012337">
    <property type="entry name" value="RNaseH-like_sf"/>
</dbReference>
<dbReference type="RefSeq" id="WP_260560092.1">
    <property type="nucleotide sequence ID" value="NZ_BAABEC010000026.1"/>
</dbReference>
<keyword evidence="9 10" id="KW-0460">Magnesium</keyword>
<keyword evidence="8 10" id="KW-0378">Hydrolase</keyword>
<dbReference type="EMBL" id="CP104213">
    <property type="protein sequence ID" value="UWX63812.1"/>
    <property type="molecule type" value="Genomic_DNA"/>
</dbReference>
<reference evidence="13" key="1">
    <citation type="submission" date="2022-09" db="EMBL/GenBank/DDBJ databases">
        <title>genome sequence of Deinococcus rubellus.</title>
        <authorList>
            <person name="Srinivasan S."/>
        </authorList>
    </citation>
    <scope>NUCLEOTIDE SEQUENCE</scope>
    <source>
        <strain evidence="13">Ant6</strain>
    </source>
</reference>
<evidence type="ECO:0000256" key="11">
    <source>
        <dbReference type="SAM" id="MobiDB-lite"/>
    </source>
</evidence>
<dbReference type="NCBIfam" id="NF001236">
    <property type="entry name" value="PRK00203.1"/>
    <property type="match status" value="1"/>
</dbReference>
<feature type="binding site" evidence="10">
    <location>
        <position position="53"/>
    </location>
    <ligand>
        <name>Mg(2+)</name>
        <dbReference type="ChEBI" id="CHEBI:18420"/>
        <label>1</label>
    </ligand>
</feature>
<dbReference type="EC" id="3.1.26.4" evidence="4 10"/>
<feature type="binding site" evidence="10">
    <location>
        <position position="53"/>
    </location>
    <ligand>
        <name>Mg(2+)</name>
        <dbReference type="ChEBI" id="CHEBI:18420"/>
        <label>2</label>
    </ligand>
</feature>
<dbReference type="Pfam" id="PF00075">
    <property type="entry name" value="RNase_H"/>
    <property type="match status" value="1"/>
</dbReference>
<feature type="compositionally biased region" description="Low complexity" evidence="11">
    <location>
        <begin position="13"/>
        <end position="24"/>
    </location>
</feature>
<dbReference type="PANTHER" id="PTHR10642">
    <property type="entry name" value="RIBONUCLEASE H1"/>
    <property type="match status" value="1"/>
</dbReference>